<proteinExistence type="predicted"/>
<dbReference type="GO" id="GO:0019948">
    <property type="term" value="F:SUMO activating enzyme activity"/>
    <property type="evidence" value="ECO:0007669"/>
    <property type="project" value="TreeGrafter"/>
</dbReference>
<accession>A0A1A8VZ22</accession>
<dbReference type="GO" id="GO:0016925">
    <property type="term" value="P:protein sumoylation"/>
    <property type="evidence" value="ECO:0007669"/>
    <property type="project" value="TreeGrafter"/>
</dbReference>
<dbReference type="InterPro" id="IPR000594">
    <property type="entry name" value="ThiF_NAD_FAD-bd"/>
</dbReference>
<dbReference type="SUPFAM" id="SSF69572">
    <property type="entry name" value="Activating enzymes of the ubiquitin-like proteins"/>
    <property type="match status" value="1"/>
</dbReference>
<gene>
    <name evidence="2" type="ORF">POVCU2_0033220</name>
</gene>
<protein>
    <submittedName>
        <fullName evidence="2">Ubiquitin-activating enzyme E1, putative</fullName>
    </submittedName>
</protein>
<dbReference type="Proteomes" id="UP000078560">
    <property type="component" value="Unassembled WGS sequence"/>
</dbReference>
<evidence type="ECO:0000313" key="2">
    <source>
        <dbReference type="EMBL" id="SBS85753.1"/>
    </source>
</evidence>
<sequence length="695" mass="82575">MKRPQANPLFSRLTMSSYFPHKMHDKPYMRGKEKSERISILIAYTTCLVHIFPAYNMNESEKFARQISIWGTEHQEILMGSNICMLGSGLIILEVAKGLMLSGIANFSIVDNERIGVEYSEYTIFPSGDINAYKCEIVKNNLMRINRDAKINCIMENPMHYFFDIVLKDDRYDIIICNLSVKNNITVERWCKHSGRKVITCHACGMLAYLNVCMGNHLYMGIDNNKKEDFIYHYCISISLYSELKKCIHNMGYPLFCVNNTANKVLFLIKCYTDFCMSKEESNKKYFLQFIKEKVTLTSLKFHNMEKVEHIFFELTTIVERIKSLLKNKERLMHNNHICLFLVVYKSFVKKKKKLPFLHDIHFDDSTISTIVMKRKIKDKEEIDHLIGKKKKKYNFEKRFDIFHFSYFFSNFFFIENVKNGMEKWKDDMLINNFFDFSYLYSLSFEEDHIDSKDNVSRKGSCFFFPKSDCFHNEREDKKLHYSHHRPNYNRRISELLLCNYRKDILNFPKNVLLRDVNKEGIVRESYALVHTDFPFLFNEDDIELRYLGAFVDTNINVLLEKVKKMKRTFHCLREHRNSSNKCASLVVSGLVTQETLKYVIVRELTNPLFVCYLHAVAQFVLTIPCWTNQRIVKSFFTELIWHHFWRVKNVFRRRSRHKDQLRILKIVETGGGKTLCSTRKMRVDLYYIAKYVDK</sequence>
<dbReference type="GO" id="GO:0031510">
    <property type="term" value="C:SUMO activating enzyme complex"/>
    <property type="evidence" value="ECO:0007669"/>
    <property type="project" value="TreeGrafter"/>
</dbReference>
<dbReference type="InterPro" id="IPR035985">
    <property type="entry name" value="Ubiquitin-activating_enz"/>
</dbReference>
<organism evidence="2 3">
    <name type="scientific">Plasmodium ovale curtisi</name>
    <dbReference type="NCBI Taxonomy" id="864141"/>
    <lineage>
        <taxon>Eukaryota</taxon>
        <taxon>Sar</taxon>
        <taxon>Alveolata</taxon>
        <taxon>Apicomplexa</taxon>
        <taxon>Aconoidasida</taxon>
        <taxon>Haemosporida</taxon>
        <taxon>Plasmodiidae</taxon>
        <taxon>Plasmodium</taxon>
        <taxon>Plasmodium (Plasmodium)</taxon>
    </lineage>
</organism>
<dbReference type="AlphaFoldDB" id="A0A1A8VZ22"/>
<dbReference type="Gene3D" id="3.40.50.720">
    <property type="entry name" value="NAD(P)-binding Rossmann-like Domain"/>
    <property type="match status" value="1"/>
</dbReference>
<reference evidence="3" key="1">
    <citation type="submission" date="2016-05" db="EMBL/GenBank/DDBJ databases">
        <authorList>
            <person name="Naeem Raeece"/>
        </authorList>
    </citation>
    <scope>NUCLEOTIDE SEQUENCE [LARGE SCALE GENOMIC DNA]</scope>
</reference>
<evidence type="ECO:0000259" key="1">
    <source>
        <dbReference type="Pfam" id="PF00899"/>
    </source>
</evidence>
<dbReference type="Pfam" id="PF00899">
    <property type="entry name" value="ThiF"/>
    <property type="match status" value="1"/>
</dbReference>
<dbReference type="PANTHER" id="PTHR10953:SF162">
    <property type="entry name" value="SUMO-ACTIVATING ENZYME SUBUNIT 1"/>
    <property type="match status" value="1"/>
</dbReference>
<dbReference type="EMBL" id="FLQU01000445">
    <property type="protein sequence ID" value="SBS85753.1"/>
    <property type="molecule type" value="Genomic_DNA"/>
</dbReference>
<dbReference type="GO" id="GO:0005737">
    <property type="term" value="C:cytoplasm"/>
    <property type="evidence" value="ECO:0007669"/>
    <property type="project" value="TreeGrafter"/>
</dbReference>
<feature type="domain" description="THIF-type NAD/FAD binding fold" evidence="1">
    <location>
        <begin position="64"/>
        <end position="214"/>
    </location>
</feature>
<evidence type="ECO:0000313" key="3">
    <source>
        <dbReference type="Proteomes" id="UP000078560"/>
    </source>
</evidence>
<dbReference type="InterPro" id="IPR045886">
    <property type="entry name" value="ThiF/MoeB/HesA"/>
</dbReference>
<dbReference type="PANTHER" id="PTHR10953">
    <property type="entry name" value="UBIQUITIN-ACTIVATING ENZYME E1"/>
    <property type="match status" value="1"/>
</dbReference>
<name>A0A1A8VZ22_PLAOA</name>